<reference evidence="2 3" key="1">
    <citation type="submission" date="2018-07" db="EMBL/GenBank/DDBJ databases">
        <title>Genomic Encyclopedia of Type Strains, Phase IV (KMG-IV): sequencing the most valuable type-strain genomes for metagenomic binning, comparative biology and taxonomic classification.</title>
        <authorList>
            <person name="Goeker M."/>
        </authorList>
    </citation>
    <scope>NUCLEOTIDE SEQUENCE [LARGE SCALE GENOMIC DNA]</scope>
    <source>
        <strain evidence="2 3">DSM 21352</strain>
    </source>
</reference>
<dbReference type="RefSeq" id="WP_114803407.1">
    <property type="nucleotide sequence ID" value="NZ_QQAV01000006.1"/>
</dbReference>
<name>A0A370FDK2_9BURK</name>
<dbReference type="GO" id="GO:0016810">
    <property type="term" value="F:hydrolase activity, acting on carbon-nitrogen (but not peptide) bonds"/>
    <property type="evidence" value="ECO:0007669"/>
    <property type="project" value="InterPro"/>
</dbReference>
<evidence type="ECO:0000313" key="2">
    <source>
        <dbReference type="EMBL" id="RDI23323.1"/>
    </source>
</evidence>
<dbReference type="Proteomes" id="UP000255265">
    <property type="component" value="Unassembled WGS sequence"/>
</dbReference>
<dbReference type="GO" id="GO:0005975">
    <property type="term" value="P:carbohydrate metabolic process"/>
    <property type="evidence" value="ECO:0007669"/>
    <property type="project" value="InterPro"/>
</dbReference>
<comment type="caution">
    <text evidence="2">The sequence shown here is derived from an EMBL/GenBank/DDBJ whole genome shotgun (WGS) entry which is preliminary data.</text>
</comment>
<sequence length="307" mass="34217">MSPALPPRDFTGYGDDAPTMRWPGGAGLAVSFVLNIEEGAEFALSAGDERNEGCHEVSNEIRGVPDLCMESHFEYGSRVGYRRIVRLLADSGVPLTLNCCARALEATPWIAEDAVRRGYELCCHGWRWESHAHLAEDEERERIARTVATVTRLAGRAPVGWHTKSSPSVNTRRLLVEHGGFLYDSDAYNDDLPYYREVAGRQHLVLPYAFDTNDMRFFDSHAFVAGEDFARYAIDAFEWLRAESQEAPRMMSIGLHTRIIGRPGRIGGLKALVEHIRGASGVWLATREQIARHWLAEVPPPAAKDAA</sequence>
<gene>
    <name evidence="2" type="ORF">DFR41_10625</name>
</gene>
<dbReference type="PANTHER" id="PTHR43123:SF1">
    <property type="entry name" value="POLYSACCHARIDE DEACETYLASE-RELATED"/>
    <property type="match status" value="1"/>
</dbReference>
<keyword evidence="3" id="KW-1185">Reference proteome</keyword>
<accession>A0A370FDK2</accession>
<dbReference type="Pfam" id="PF01522">
    <property type="entry name" value="Polysacc_deac_1"/>
    <property type="match status" value="1"/>
</dbReference>
<feature type="domain" description="NodB homology" evidence="1">
    <location>
        <begin position="67"/>
        <end position="285"/>
    </location>
</feature>
<dbReference type="OrthoDB" id="9787041at2"/>
<evidence type="ECO:0000259" key="1">
    <source>
        <dbReference type="PROSITE" id="PS51677"/>
    </source>
</evidence>
<dbReference type="InterPro" id="IPR011330">
    <property type="entry name" value="Glyco_hydro/deAcase_b/a-brl"/>
</dbReference>
<evidence type="ECO:0000313" key="3">
    <source>
        <dbReference type="Proteomes" id="UP000255265"/>
    </source>
</evidence>
<proteinExistence type="predicted"/>
<dbReference type="EMBL" id="QQAV01000006">
    <property type="protein sequence ID" value="RDI23323.1"/>
    <property type="molecule type" value="Genomic_DNA"/>
</dbReference>
<dbReference type="PANTHER" id="PTHR43123">
    <property type="entry name" value="POLYSACCHARIDE DEACETYLASE-RELATED"/>
    <property type="match status" value="1"/>
</dbReference>
<dbReference type="PROSITE" id="PS51677">
    <property type="entry name" value="NODB"/>
    <property type="match status" value="1"/>
</dbReference>
<dbReference type="Gene3D" id="3.20.20.370">
    <property type="entry name" value="Glycoside hydrolase/deacetylase"/>
    <property type="match status" value="1"/>
</dbReference>
<protein>
    <submittedName>
        <fullName evidence="2">Peptidoglycan/xylan/chitin deacetylase (PgdA/CDA1 family)</fullName>
    </submittedName>
</protein>
<dbReference type="STRING" id="433924.NS331_06350"/>
<dbReference type="AlphaFoldDB" id="A0A370FDK2"/>
<organism evidence="2 3">
    <name type="scientific">Pseudacidovorax intermedius</name>
    <dbReference type="NCBI Taxonomy" id="433924"/>
    <lineage>
        <taxon>Bacteria</taxon>
        <taxon>Pseudomonadati</taxon>
        <taxon>Pseudomonadota</taxon>
        <taxon>Betaproteobacteria</taxon>
        <taxon>Burkholderiales</taxon>
        <taxon>Comamonadaceae</taxon>
        <taxon>Pseudacidovorax</taxon>
    </lineage>
</organism>
<dbReference type="SUPFAM" id="SSF88713">
    <property type="entry name" value="Glycoside hydrolase/deacetylase"/>
    <property type="match status" value="1"/>
</dbReference>
<dbReference type="InterPro" id="IPR002509">
    <property type="entry name" value="NODB_dom"/>
</dbReference>